<keyword evidence="1" id="KW-1133">Transmembrane helix</keyword>
<evidence type="ECO:0000313" key="2">
    <source>
        <dbReference type="EMBL" id="KAK8768351.1"/>
    </source>
</evidence>
<keyword evidence="3" id="KW-1185">Reference proteome</keyword>
<sequence length="89" mass="10462">MSSSDINITNSTEFNNYDCVKDARDHWWREKLNCAMPPIPPYWMTVWGTTVSLTCLTFFVRRFVHVVELVLGRSLRILSLKVYDNVYIS</sequence>
<feature type="transmembrane region" description="Helical" evidence="1">
    <location>
        <begin position="42"/>
        <end position="64"/>
    </location>
</feature>
<protein>
    <submittedName>
        <fullName evidence="2">Uncharacterized protein</fullName>
    </submittedName>
</protein>
<comment type="caution">
    <text evidence="2">The sequence shown here is derived from an EMBL/GenBank/DDBJ whole genome shotgun (WGS) entry which is preliminary data.</text>
</comment>
<dbReference type="EMBL" id="JARKHS020024115">
    <property type="protein sequence ID" value="KAK8768351.1"/>
    <property type="molecule type" value="Genomic_DNA"/>
</dbReference>
<organism evidence="2 3">
    <name type="scientific">Amblyomma americanum</name>
    <name type="common">Lone star tick</name>
    <dbReference type="NCBI Taxonomy" id="6943"/>
    <lineage>
        <taxon>Eukaryota</taxon>
        <taxon>Metazoa</taxon>
        <taxon>Ecdysozoa</taxon>
        <taxon>Arthropoda</taxon>
        <taxon>Chelicerata</taxon>
        <taxon>Arachnida</taxon>
        <taxon>Acari</taxon>
        <taxon>Parasitiformes</taxon>
        <taxon>Ixodida</taxon>
        <taxon>Ixodoidea</taxon>
        <taxon>Ixodidae</taxon>
        <taxon>Amblyomminae</taxon>
        <taxon>Amblyomma</taxon>
    </lineage>
</organism>
<dbReference type="AlphaFoldDB" id="A0AAQ4E0W1"/>
<evidence type="ECO:0000313" key="3">
    <source>
        <dbReference type="Proteomes" id="UP001321473"/>
    </source>
</evidence>
<accession>A0AAQ4E0W1</accession>
<dbReference type="Proteomes" id="UP001321473">
    <property type="component" value="Unassembled WGS sequence"/>
</dbReference>
<proteinExistence type="predicted"/>
<keyword evidence="1" id="KW-0812">Transmembrane</keyword>
<reference evidence="2 3" key="1">
    <citation type="journal article" date="2023" name="Arcadia Sci">
        <title>De novo assembly of a long-read Amblyomma americanum tick genome.</title>
        <authorList>
            <person name="Chou S."/>
            <person name="Poskanzer K.E."/>
            <person name="Rollins M."/>
            <person name="Thuy-Boun P.S."/>
        </authorList>
    </citation>
    <scope>NUCLEOTIDE SEQUENCE [LARGE SCALE GENOMIC DNA]</scope>
    <source>
        <strain evidence="2">F_SG_1</strain>
        <tissue evidence="2">Salivary glands</tissue>
    </source>
</reference>
<keyword evidence="1" id="KW-0472">Membrane</keyword>
<name>A0AAQ4E0W1_AMBAM</name>
<evidence type="ECO:0000256" key="1">
    <source>
        <dbReference type="SAM" id="Phobius"/>
    </source>
</evidence>
<gene>
    <name evidence="2" type="ORF">V5799_015192</name>
</gene>